<accession>A0A9X5B480</accession>
<dbReference type="EMBL" id="WMEX01000001">
    <property type="protein sequence ID" value="MYL25168.1"/>
    <property type="molecule type" value="Genomic_DNA"/>
</dbReference>
<evidence type="ECO:0000256" key="1">
    <source>
        <dbReference type="SAM" id="SignalP"/>
    </source>
</evidence>
<organism evidence="2 3">
    <name type="scientific">Vreelandella halophila</name>
    <dbReference type="NCBI Taxonomy" id="86177"/>
    <lineage>
        <taxon>Bacteria</taxon>
        <taxon>Pseudomonadati</taxon>
        <taxon>Pseudomonadota</taxon>
        <taxon>Gammaproteobacteria</taxon>
        <taxon>Oceanospirillales</taxon>
        <taxon>Halomonadaceae</taxon>
        <taxon>Vreelandella</taxon>
    </lineage>
</organism>
<keyword evidence="3" id="KW-1185">Reference proteome</keyword>
<keyword evidence="1" id="KW-0732">Signal</keyword>
<dbReference type="RefSeq" id="WP_160897671.1">
    <property type="nucleotide sequence ID" value="NZ_WMEX01000001.1"/>
</dbReference>
<dbReference type="Proteomes" id="UP000460751">
    <property type="component" value="Unassembled WGS sequence"/>
</dbReference>
<proteinExistence type="predicted"/>
<evidence type="ECO:0000313" key="2">
    <source>
        <dbReference type="EMBL" id="MYL25168.1"/>
    </source>
</evidence>
<protein>
    <recommendedName>
        <fullName evidence="4">Lipoprotein</fullName>
    </recommendedName>
</protein>
<reference evidence="2 3" key="1">
    <citation type="submission" date="2019-11" db="EMBL/GenBank/DDBJ databases">
        <title>Genome sequences of 17 halophilic strains isolated from different environments.</title>
        <authorList>
            <person name="Furrow R.E."/>
        </authorList>
    </citation>
    <scope>NUCLEOTIDE SEQUENCE [LARGE SCALE GENOMIC DNA]</scope>
    <source>
        <strain evidence="2 3">22507_15_FS</strain>
    </source>
</reference>
<dbReference type="OrthoDB" id="9826722at2"/>
<dbReference type="PROSITE" id="PS51257">
    <property type="entry name" value="PROKAR_LIPOPROTEIN"/>
    <property type="match status" value="1"/>
</dbReference>
<sequence length="168" mass="19186">MKWKTLSITCLSVLLFLALQGCSDTANRIPVSIWQHSITLPEAEINQLGVIKDSLSVRFKDDSRITLSVIDYQESSFPQDLTPSEFVKAVYGEEEPDNPDFLPARKSMLEDAEEHEVIEIQEGINGYLFRSEARNTAYIADEKSERFFMIVEATDRSFDTVIESITRR</sequence>
<comment type="caution">
    <text evidence="2">The sequence shown here is derived from an EMBL/GenBank/DDBJ whole genome shotgun (WGS) entry which is preliminary data.</text>
</comment>
<evidence type="ECO:0008006" key="4">
    <source>
        <dbReference type="Google" id="ProtNLM"/>
    </source>
</evidence>
<evidence type="ECO:0000313" key="3">
    <source>
        <dbReference type="Proteomes" id="UP000460751"/>
    </source>
</evidence>
<name>A0A9X5B480_9GAMM</name>
<feature type="chain" id="PRO_5040934641" description="Lipoprotein" evidence="1">
    <location>
        <begin position="27"/>
        <end position="168"/>
    </location>
</feature>
<dbReference type="AlphaFoldDB" id="A0A9X5B480"/>
<gene>
    <name evidence="2" type="ORF">GLW01_00020</name>
</gene>
<feature type="signal peptide" evidence="1">
    <location>
        <begin position="1"/>
        <end position="26"/>
    </location>
</feature>